<dbReference type="AlphaFoldDB" id="A0A1M6NLI4"/>
<dbReference type="OrthoDB" id="9036054at2"/>
<dbReference type="Proteomes" id="UP000184395">
    <property type="component" value="Unassembled WGS sequence"/>
</dbReference>
<gene>
    <name evidence="2" type="ORF">SAMN05192548_1010144</name>
</gene>
<feature type="region of interest" description="Disordered" evidence="1">
    <location>
        <begin position="1"/>
        <end position="58"/>
    </location>
</feature>
<proteinExistence type="predicted"/>
<evidence type="ECO:0000313" key="2">
    <source>
        <dbReference type="EMBL" id="SHJ96578.1"/>
    </source>
</evidence>
<dbReference type="EMBL" id="FRAB01000010">
    <property type="protein sequence ID" value="SHJ96578.1"/>
    <property type="molecule type" value="Genomic_DNA"/>
</dbReference>
<dbReference type="RefSeq" id="WP_073428785.1">
    <property type="nucleotide sequence ID" value="NZ_CADFGY010000008.1"/>
</dbReference>
<accession>A0A1M6NLI4</accession>
<evidence type="ECO:0000313" key="3">
    <source>
        <dbReference type="Proteomes" id="UP000184395"/>
    </source>
</evidence>
<organism evidence="2 3">
    <name type="scientific">Paraburkholderia terricola</name>
    <dbReference type="NCBI Taxonomy" id="169427"/>
    <lineage>
        <taxon>Bacteria</taxon>
        <taxon>Pseudomonadati</taxon>
        <taxon>Pseudomonadota</taxon>
        <taxon>Betaproteobacteria</taxon>
        <taxon>Burkholderiales</taxon>
        <taxon>Burkholderiaceae</taxon>
        <taxon>Paraburkholderia</taxon>
    </lineage>
</organism>
<evidence type="ECO:0000256" key="1">
    <source>
        <dbReference type="SAM" id="MobiDB-lite"/>
    </source>
</evidence>
<reference evidence="2 3" key="1">
    <citation type="submission" date="2016-11" db="EMBL/GenBank/DDBJ databases">
        <authorList>
            <person name="Jaros S."/>
            <person name="Januszkiewicz K."/>
            <person name="Wedrychowicz H."/>
        </authorList>
    </citation>
    <scope>NUCLEOTIDE SEQUENCE [LARGE SCALE GENOMIC DNA]</scope>
    <source>
        <strain evidence="2 3">LMG 20594</strain>
    </source>
</reference>
<feature type="compositionally biased region" description="Polar residues" evidence="1">
    <location>
        <begin position="8"/>
        <end position="19"/>
    </location>
</feature>
<sequence>MSKVLAGSGTQALTDSLTAETPEETATRSSAHLKARIGQGLDDLKSTAAHRKPSSMDRPKLMRALQTRQRLHRLRHELGQINPSPSSSEEARDEIIKAMARASLDNWSVPELTDESAVHYPDGSICIRLVAHTIFFNPTGAFGIVDRHPPGRLYFDMAGQGGVGFLLPFDAQ</sequence>
<name>A0A1M6NLI4_9BURK</name>
<protein>
    <submittedName>
        <fullName evidence="2">Uncharacterized protein</fullName>
    </submittedName>
</protein>